<dbReference type="AlphaFoldDB" id="L7FDV9"/>
<dbReference type="PATRIC" id="fig|698760.3.peg.1941"/>
<dbReference type="GO" id="GO:0003700">
    <property type="term" value="F:DNA-binding transcription factor activity"/>
    <property type="evidence" value="ECO:0007669"/>
    <property type="project" value="TreeGrafter"/>
</dbReference>
<dbReference type="InterPro" id="IPR009057">
    <property type="entry name" value="Homeodomain-like_sf"/>
</dbReference>
<dbReference type="Pfam" id="PF00440">
    <property type="entry name" value="TetR_N"/>
    <property type="match status" value="1"/>
</dbReference>
<dbReference type="GO" id="GO:0045892">
    <property type="term" value="P:negative regulation of DNA-templated transcription"/>
    <property type="evidence" value="ECO:0007669"/>
    <property type="project" value="UniProtKB-ARBA"/>
</dbReference>
<comment type="caution">
    <text evidence="7">The sequence shown here is derived from an EMBL/GenBank/DDBJ whole genome shotgun (WGS) entry which is preliminary data.</text>
</comment>
<evidence type="ECO:0000313" key="8">
    <source>
        <dbReference type="Proteomes" id="UP000010931"/>
    </source>
</evidence>
<evidence type="ECO:0000256" key="5">
    <source>
        <dbReference type="SAM" id="MobiDB-lite"/>
    </source>
</evidence>
<feature type="compositionally biased region" description="Basic and acidic residues" evidence="5">
    <location>
        <begin position="1"/>
        <end position="13"/>
    </location>
</feature>
<reference evidence="7 8" key="1">
    <citation type="journal article" date="2011" name="Plasmid">
        <title>Streptomyces turgidiscabies Car8 contains a modular pathogenicity island that shares virulence genes with other actinobacterial plant pathogens.</title>
        <authorList>
            <person name="Huguet-Tapia J.C."/>
            <person name="Badger J.H."/>
            <person name="Loria R."/>
            <person name="Pettis G.S."/>
        </authorList>
    </citation>
    <scope>NUCLEOTIDE SEQUENCE [LARGE SCALE GENOMIC DNA]</scope>
    <source>
        <strain evidence="7 8">Car8</strain>
    </source>
</reference>
<dbReference type="SUPFAM" id="SSF46689">
    <property type="entry name" value="Homeodomain-like"/>
    <property type="match status" value="1"/>
</dbReference>
<dbReference type="Pfam" id="PF14246">
    <property type="entry name" value="TetR_C_7"/>
    <property type="match status" value="1"/>
</dbReference>
<keyword evidence="2 4" id="KW-0238">DNA-binding</keyword>
<dbReference type="PANTHER" id="PTHR30055:SF146">
    <property type="entry name" value="HTH-TYPE TRANSCRIPTIONAL DUAL REGULATOR CECR"/>
    <property type="match status" value="1"/>
</dbReference>
<dbReference type="PRINTS" id="PR00455">
    <property type="entry name" value="HTHTETR"/>
</dbReference>
<feature type="domain" description="HTH tetR-type" evidence="6">
    <location>
        <begin position="36"/>
        <end position="96"/>
    </location>
</feature>
<keyword evidence="8" id="KW-1185">Reference proteome</keyword>
<accession>L7FDV9</accession>
<feature type="DNA-binding region" description="H-T-H motif" evidence="4">
    <location>
        <begin position="59"/>
        <end position="78"/>
    </location>
</feature>
<gene>
    <name evidence="7" type="ORF">STRTUCAR8_05256</name>
</gene>
<evidence type="ECO:0000256" key="3">
    <source>
        <dbReference type="ARBA" id="ARBA00023163"/>
    </source>
</evidence>
<feature type="region of interest" description="Disordered" evidence="5">
    <location>
        <begin position="1"/>
        <end position="22"/>
    </location>
</feature>
<evidence type="ECO:0000256" key="2">
    <source>
        <dbReference type="ARBA" id="ARBA00023125"/>
    </source>
</evidence>
<dbReference type="Gene3D" id="1.10.10.60">
    <property type="entry name" value="Homeodomain-like"/>
    <property type="match status" value="1"/>
</dbReference>
<protein>
    <submittedName>
        <fullName evidence="7">Transcriptional regulator, TetR family</fullName>
    </submittedName>
</protein>
<dbReference type="InterPro" id="IPR050109">
    <property type="entry name" value="HTH-type_TetR-like_transc_reg"/>
</dbReference>
<dbReference type="Gene3D" id="1.10.357.10">
    <property type="entry name" value="Tetracycline Repressor, domain 2"/>
    <property type="match status" value="1"/>
</dbReference>
<dbReference type="PANTHER" id="PTHR30055">
    <property type="entry name" value="HTH-TYPE TRANSCRIPTIONAL REGULATOR RUTR"/>
    <property type="match status" value="1"/>
</dbReference>
<dbReference type="STRING" id="85558.T45_01011"/>
<proteinExistence type="predicted"/>
<dbReference type="Proteomes" id="UP000010931">
    <property type="component" value="Unassembled WGS sequence"/>
</dbReference>
<evidence type="ECO:0000313" key="7">
    <source>
        <dbReference type="EMBL" id="ELP69379.1"/>
    </source>
</evidence>
<evidence type="ECO:0000256" key="1">
    <source>
        <dbReference type="ARBA" id="ARBA00023015"/>
    </source>
</evidence>
<evidence type="ECO:0000259" key="6">
    <source>
        <dbReference type="PROSITE" id="PS50977"/>
    </source>
</evidence>
<keyword evidence="3" id="KW-0804">Transcription</keyword>
<dbReference type="InterPro" id="IPR001647">
    <property type="entry name" value="HTH_TetR"/>
</dbReference>
<dbReference type="InterPro" id="IPR039536">
    <property type="entry name" value="TetR_C_Proteobacteria"/>
</dbReference>
<keyword evidence="1" id="KW-0805">Transcription regulation</keyword>
<sequence>MGMSVADRDRTETGGDTCRAGSDAQAKAGYHAQIKAENRARIIRAARDLFLARGYDKASLAQIAKEAGVSTGTLFKRYPSKAALFAAVTSEQWQLDVEYAEPPPPGDPRYGLDHIGRDYACLVARPGTAALCRLIITELPQMPELADIVGTGFAIDRGPFFDRLRDYLGAEAQAGTLDFRSADGQPQSASTAAEQFLGMICSQLLWPQLVRTDFVPPDPTDAAIVDEAVALMLTRYRTGS</sequence>
<dbReference type="FunFam" id="1.10.10.60:FF:000141">
    <property type="entry name" value="TetR family transcriptional regulator"/>
    <property type="match status" value="1"/>
</dbReference>
<dbReference type="PROSITE" id="PS50977">
    <property type="entry name" value="HTH_TETR_2"/>
    <property type="match status" value="1"/>
</dbReference>
<organism evidence="7 8">
    <name type="scientific">Streptomyces turgidiscabies (strain Car8)</name>
    <dbReference type="NCBI Taxonomy" id="698760"/>
    <lineage>
        <taxon>Bacteria</taxon>
        <taxon>Bacillati</taxon>
        <taxon>Actinomycetota</taxon>
        <taxon>Actinomycetes</taxon>
        <taxon>Kitasatosporales</taxon>
        <taxon>Streptomycetaceae</taxon>
        <taxon>Streptomyces</taxon>
    </lineage>
</organism>
<dbReference type="GO" id="GO:0000976">
    <property type="term" value="F:transcription cis-regulatory region binding"/>
    <property type="evidence" value="ECO:0007669"/>
    <property type="project" value="TreeGrafter"/>
</dbReference>
<dbReference type="EMBL" id="AEJB01000150">
    <property type="protein sequence ID" value="ELP69379.1"/>
    <property type="molecule type" value="Genomic_DNA"/>
</dbReference>
<name>L7FDV9_STRT8</name>
<evidence type="ECO:0000256" key="4">
    <source>
        <dbReference type="PROSITE-ProRule" id="PRU00335"/>
    </source>
</evidence>